<feature type="domain" description="RNase H type-1" evidence="1">
    <location>
        <begin position="27"/>
        <end position="108"/>
    </location>
</feature>
<gene>
    <name evidence="2" type="ORF">LIER_42909</name>
</gene>
<dbReference type="GO" id="GO:0004523">
    <property type="term" value="F:RNA-DNA hybrid ribonuclease activity"/>
    <property type="evidence" value="ECO:0007669"/>
    <property type="project" value="InterPro"/>
</dbReference>
<dbReference type="SUPFAM" id="SSF53098">
    <property type="entry name" value="Ribonuclease H-like"/>
    <property type="match status" value="1"/>
</dbReference>
<evidence type="ECO:0000313" key="2">
    <source>
        <dbReference type="EMBL" id="GAA0146458.1"/>
    </source>
</evidence>
<dbReference type="Gene3D" id="3.30.420.10">
    <property type="entry name" value="Ribonuclease H-like superfamily/Ribonuclease H"/>
    <property type="match status" value="1"/>
</dbReference>
<dbReference type="Pfam" id="PF13456">
    <property type="entry name" value="RVT_3"/>
    <property type="match status" value="1"/>
</dbReference>
<proteinExistence type="predicted"/>
<sequence>MTSLDLYVLSRVGVFPTSGLKFRLKLNIDGAFKNGRAVLGGILRNDHGHLVVAMGIFVAASSPFQAEIAAAYIMLKWCIDKGYSMLLVELDSTLLVNSRSNQQRTQKQGIPYVRG</sequence>
<organism evidence="2 3">
    <name type="scientific">Lithospermum erythrorhizon</name>
    <name type="common">Purple gromwell</name>
    <name type="synonym">Lithospermum officinale var. erythrorhizon</name>
    <dbReference type="NCBI Taxonomy" id="34254"/>
    <lineage>
        <taxon>Eukaryota</taxon>
        <taxon>Viridiplantae</taxon>
        <taxon>Streptophyta</taxon>
        <taxon>Embryophyta</taxon>
        <taxon>Tracheophyta</taxon>
        <taxon>Spermatophyta</taxon>
        <taxon>Magnoliopsida</taxon>
        <taxon>eudicotyledons</taxon>
        <taxon>Gunneridae</taxon>
        <taxon>Pentapetalae</taxon>
        <taxon>asterids</taxon>
        <taxon>lamiids</taxon>
        <taxon>Boraginales</taxon>
        <taxon>Boraginaceae</taxon>
        <taxon>Boraginoideae</taxon>
        <taxon>Lithospermeae</taxon>
        <taxon>Lithospermum</taxon>
    </lineage>
</organism>
<dbReference type="InterPro" id="IPR036397">
    <property type="entry name" value="RNaseH_sf"/>
</dbReference>
<dbReference type="PANTHER" id="PTHR47723:SF19">
    <property type="entry name" value="POLYNUCLEOTIDYL TRANSFERASE, RIBONUCLEASE H-LIKE SUPERFAMILY PROTEIN"/>
    <property type="match status" value="1"/>
</dbReference>
<keyword evidence="3" id="KW-1185">Reference proteome</keyword>
<dbReference type="InterPro" id="IPR044730">
    <property type="entry name" value="RNase_H-like_dom_plant"/>
</dbReference>
<comment type="caution">
    <text evidence="2">The sequence shown here is derived from an EMBL/GenBank/DDBJ whole genome shotgun (WGS) entry which is preliminary data.</text>
</comment>
<evidence type="ECO:0000313" key="3">
    <source>
        <dbReference type="Proteomes" id="UP001454036"/>
    </source>
</evidence>
<dbReference type="InterPro" id="IPR053151">
    <property type="entry name" value="RNase_H-like"/>
</dbReference>
<protein>
    <recommendedName>
        <fullName evidence="1">RNase H type-1 domain-containing protein</fullName>
    </recommendedName>
</protein>
<dbReference type="InterPro" id="IPR012337">
    <property type="entry name" value="RNaseH-like_sf"/>
</dbReference>
<evidence type="ECO:0000259" key="1">
    <source>
        <dbReference type="Pfam" id="PF13456"/>
    </source>
</evidence>
<dbReference type="PANTHER" id="PTHR47723">
    <property type="entry name" value="OS05G0353850 PROTEIN"/>
    <property type="match status" value="1"/>
</dbReference>
<dbReference type="InterPro" id="IPR002156">
    <property type="entry name" value="RNaseH_domain"/>
</dbReference>
<accession>A0AAV3P5I2</accession>
<name>A0AAV3P5I2_LITER</name>
<dbReference type="CDD" id="cd06222">
    <property type="entry name" value="RNase_H_like"/>
    <property type="match status" value="1"/>
</dbReference>
<dbReference type="AlphaFoldDB" id="A0AAV3P5I2"/>
<dbReference type="Proteomes" id="UP001454036">
    <property type="component" value="Unassembled WGS sequence"/>
</dbReference>
<reference evidence="2 3" key="1">
    <citation type="submission" date="2024-01" db="EMBL/GenBank/DDBJ databases">
        <title>The complete chloroplast genome sequence of Lithospermum erythrorhizon: insights into the phylogenetic relationship among Boraginaceae species and the maternal lineages of purple gromwells.</title>
        <authorList>
            <person name="Okada T."/>
            <person name="Watanabe K."/>
        </authorList>
    </citation>
    <scope>NUCLEOTIDE SEQUENCE [LARGE SCALE GENOMIC DNA]</scope>
</reference>
<dbReference type="EMBL" id="BAABME010031624">
    <property type="protein sequence ID" value="GAA0146458.1"/>
    <property type="molecule type" value="Genomic_DNA"/>
</dbReference>
<dbReference type="GO" id="GO:0003676">
    <property type="term" value="F:nucleic acid binding"/>
    <property type="evidence" value="ECO:0007669"/>
    <property type="project" value="InterPro"/>
</dbReference>